<dbReference type="InterPro" id="IPR033389">
    <property type="entry name" value="AUX/IAA_dom"/>
</dbReference>
<dbReference type="SUPFAM" id="SSF54277">
    <property type="entry name" value="CAD &amp; PB1 domains"/>
    <property type="match status" value="1"/>
</dbReference>
<feature type="region of interest" description="Disordered" evidence="11">
    <location>
        <begin position="1"/>
        <end position="21"/>
    </location>
</feature>
<dbReference type="GO" id="GO:0005634">
    <property type="term" value="C:nucleus"/>
    <property type="evidence" value="ECO:0007669"/>
    <property type="project" value="UniProtKB-SubCell"/>
</dbReference>
<dbReference type="Proteomes" id="UP000623129">
    <property type="component" value="Unassembled WGS sequence"/>
</dbReference>
<keyword evidence="9 10" id="KW-0927">Auxin signaling pathway</keyword>
<dbReference type="InterPro" id="IPR003311">
    <property type="entry name" value="AUX_IAA"/>
</dbReference>
<comment type="function">
    <text evidence="1 10">Aux/IAA proteins are short-lived transcriptional factors that function as repressors of early auxin response genes at low auxin concentrations.</text>
</comment>
<evidence type="ECO:0000256" key="5">
    <source>
        <dbReference type="ARBA" id="ARBA00022491"/>
    </source>
</evidence>
<evidence type="ECO:0000256" key="4">
    <source>
        <dbReference type="ARBA" id="ARBA00011726"/>
    </source>
</evidence>
<feature type="compositionally biased region" description="Basic and acidic residues" evidence="11">
    <location>
        <begin position="11"/>
        <end position="21"/>
    </location>
</feature>
<evidence type="ECO:0000313" key="14">
    <source>
        <dbReference type="Proteomes" id="UP000623129"/>
    </source>
</evidence>
<dbReference type="Pfam" id="PF02309">
    <property type="entry name" value="AUX_IAA"/>
    <property type="match status" value="1"/>
</dbReference>
<keyword evidence="14" id="KW-1185">Reference proteome</keyword>
<organism evidence="13 14">
    <name type="scientific">Carex littledalei</name>
    <dbReference type="NCBI Taxonomy" id="544730"/>
    <lineage>
        <taxon>Eukaryota</taxon>
        <taxon>Viridiplantae</taxon>
        <taxon>Streptophyta</taxon>
        <taxon>Embryophyta</taxon>
        <taxon>Tracheophyta</taxon>
        <taxon>Spermatophyta</taxon>
        <taxon>Magnoliopsida</taxon>
        <taxon>Liliopsida</taxon>
        <taxon>Poales</taxon>
        <taxon>Cyperaceae</taxon>
        <taxon>Cyperoideae</taxon>
        <taxon>Cariceae</taxon>
        <taxon>Carex</taxon>
        <taxon>Carex subgen. Euthyceras</taxon>
    </lineage>
</organism>
<dbReference type="PANTHER" id="PTHR31734:SF2">
    <property type="entry name" value="AUXIN-RESPONSIVE PROTEIN IAA26"/>
    <property type="match status" value="1"/>
</dbReference>
<dbReference type="Gene3D" id="3.10.20.90">
    <property type="entry name" value="Phosphatidylinositol 3-kinase Catalytic Subunit, Chain A, domain 1"/>
    <property type="match status" value="1"/>
</dbReference>
<keyword evidence="8 10" id="KW-0539">Nucleus</keyword>
<evidence type="ECO:0000256" key="6">
    <source>
        <dbReference type="ARBA" id="ARBA00023015"/>
    </source>
</evidence>
<comment type="caution">
    <text evidence="13">The sequence shown here is derived from an EMBL/GenBank/DDBJ whole genome shotgun (WGS) entry which is preliminary data.</text>
</comment>
<evidence type="ECO:0000256" key="7">
    <source>
        <dbReference type="ARBA" id="ARBA00023163"/>
    </source>
</evidence>
<gene>
    <name evidence="13" type="ORF">FCM35_KLT21657</name>
</gene>
<feature type="region of interest" description="Disordered" evidence="11">
    <location>
        <begin position="53"/>
        <end position="73"/>
    </location>
</feature>
<dbReference type="PROSITE" id="PS51745">
    <property type="entry name" value="PB1"/>
    <property type="match status" value="1"/>
</dbReference>
<dbReference type="InterPro" id="IPR053793">
    <property type="entry name" value="PB1-like"/>
</dbReference>
<dbReference type="EMBL" id="SWLB01000009">
    <property type="protein sequence ID" value="KAF3335053.1"/>
    <property type="molecule type" value="Genomic_DNA"/>
</dbReference>
<proteinExistence type="inferred from homology"/>
<evidence type="ECO:0000256" key="1">
    <source>
        <dbReference type="ARBA" id="ARBA00002159"/>
    </source>
</evidence>
<evidence type="ECO:0000256" key="3">
    <source>
        <dbReference type="ARBA" id="ARBA00006728"/>
    </source>
</evidence>
<protein>
    <recommendedName>
        <fullName evidence="10">Auxin-responsive protein</fullName>
    </recommendedName>
</protein>
<dbReference type="FunFam" id="3.10.20.90:FF:000225">
    <property type="entry name" value="Auxin-responsive protein"/>
    <property type="match status" value="1"/>
</dbReference>
<evidence type="ECO:0000256" key="8">
    <source>
        <dbReference type="ARBA" id="ARBA00023242"/>
    </source>
</evidence>
<keyword evidence="7 10" id="KW-0804">Transcription</keyword>
<sequence length="208" mass="23139">MGKELAIGTSVEREKNKKCQDTEAIRKPLATSQARNGAAPVVGWPPVRSFRKNIASSSKQLPEPQKYETEANPIADSKKGNFVKINMDGVPIGRKVNLNAYDGYEKLCSAVKELFKGFYQVQKDSSKEVGDGESRENGEDEIFACLLDGSGEYTLVYEDTEGDRVLASDVPWRLFVSLARRLRVMKSSELSRLLDQSPGENHEHIVKS</sequence>
<evidence type="ECO:0000256" key="9">
    <source>
        <dbReference type="ARBA" id="ARBA00023294"/>
    </source>
</evidence>
<keyword evidence="5 10" id="KW-0678">Repressor</keyword>
<comment type="subunit">
    <text evidence="4 10">Homodimers and heterodimers.</text>
</comment>
<evidence type="ECO:0000256" key="10">
    <source>
        <dbReference type="RuleBase" id="RU004549"/>
    </source>
</evidence>
<reference evidence="13" key="1">
    <citation type="submission" date="2020-01" db="EMBL/GenBank/DDBJ databases">
        <title>Genome sequence of Kobresia littledalei, the first chromosome-level genome in the family Cyperaceae.</title>
        <authorList>
            <person name="Qu G."/>
        </authorList>
    </citation>
    <scope>NUCLEOTIDE SEQUENCE</scope>
    <source>
        <strain evidence="13">C.B.Clarke</strain>
        <tissue evidence="13">Leaf</tissue>
    </source>
</reference>
<comment type="similarity">
    <text evidence="3 10">Belongs to the Aux/IAA family.</text>
</comment>
<keyword evidence="6 10" id="KW-0805">Transcription regulation</keyword>
<evidence type="ECO:0000313" key="13">
    <source>
        <dbReference type="EMBL" id="KAF3335053.1"/>
    </source>
</evidence>
<dbReference type="OrthoDB" id="615826at2759"/>
<evidence type="ECO:0000256" key="2">
    <source>
        <dbReference type="ARBA" id="ARBA00004123"/>
    </source>
</evidence>
<evidence type="ECO:0000259" key="12">
    <source>
        <dbReference type="PROSITE" id="PS51745"/>
    </source>
</evidence>
<dbReference type="AlphaFoldDB" id="A0A833VTX4"/>
<dbReference type="GO" id="GO:0009734">
    <property type="term" value="P:auxin-activated signaling pathway"/>
    <property type="evidence" value="ECO:0007669"/>
    <property type="project" value="UniProtKB-UniRule"/>
</dbReference>
<dbReference type="PANTHER" id="PTHR31734">
    <property type="entry name" value="AUXIN-RESPONSIVE PROTEIN IAA17"/>
    <property type="match status" value="1"/>
</dbReference>
<evidence type="ECO:0000256" key="11">
    <source>
        <dbReference type="SAM" id="MobiDB-lite"/>
    </source>
</evidence>
<name>A0A833VTX4_9POAL</name>
<dbReference type="GO" id="GO:0006355">
    <property type="term" value="P:regulation of DNA-templated transcription"/>
    <property type="evidence" value="ECO:0007669"/>
    <property type="project" value="InterPro"/>
</dbReference>
<accession>A0A833VTX4</accession>
<feature type="domain" description="PB1" evidence="12">
    <location>
        <begin position="80"/>
        <end position="187"/>
    </location>
</feature>
<comment type="subcellular location">
    <subcellularLocation>
        <location evidence="2 10">Nucleus</location>
    </subcellularLocation>
</comment>